<dbReference type="AlphaFoldDB" id="A0AAD8W6V5"/>
<dbReference type="Proteomes" id="UP001231189">
    <property type="component" value="Unassembled WGS sequence"/>
</dbReference>
<dbReference type="PANTHER" id="PTHR11439:SF524">
    <property type="entry name" value="RNA-DIRECTED DNA POLYMERASE, PROTEIN KINASE RLK-PELLE-DLSV FAMILY"/>
    <property type="match status" value="1"/>
</dbReference>
<accession>A0AAD8W6V5</accession>
<name>A0AAD8W6V5_LOLMU</name>
<evidence type="ECO:0000313" key="2">
    <source>
        <dbReference type="Proteomes" id="UP001231189"/>
    </source>
</evidence>
<reference evidence="1" key="1">
    <citation type="submission" date="2023-07" db="EMBL/GenBank/DDBJ databases">
        <title>A chromosome-level genome assembly of Lolium multiflorum.</title>
        <authorList>
            <person name="Chen Y."/>
            <person name="Copetti D."/>
            <person name="Kolliker R."/>
            <person name="Studer B."/>
        </authorList>
    </citation>
    <scope>NUCLEOTIDE SEQUENCE</scope>
    <source>
        <strain evidence="1">02402/16</strain>
        <tissue evidence="1">Leaf</tissue>
    </source>
</reference>
<dbReference type="PANTHER" id="PTHR11439">
    <property type="entry name" value="GAG-POL-RELATED RETROTRANSPOSON"/>
    <property type="match status" value="1"/>
</dbReference>
<dbReference type="CDD" id="cd09272">
    <property type="entry name" value="RNase_HI_RT_Ty1"/>
    <property type="match status" value="1"/>
</dbReference>
<proteinExistence type="predicted"/>
<organism evidence="1 2">
    <name type="scientific">Lolium multiflorum</name>
    <name type="common">Italian ryegrass</name>
    <name type="synonym">Lolium perenne subsp. multiflorum</name>
    <dbReference type="NCBI Taxonomy" id="4521"/>
    <lineage>
        <taxon>Eukaryota</taxon>
        <taxon>Viridiplantae</taxon>
        <taxon>Streptophyta</taxon>
        <taxon>Embryophyta</taxon>
        <taxon>Tracheophyta</taxon>
        <taxon>Spermatophyta</taxon>
        <taxon>Magnoliopsida</taxon>
        <taxon>Liliopsida</taxon>
        <taxon>Poales</taxon>
        <taxon>Poaceae</taxon>
        <taxon>BOP clade</taxon>
        <taxon>Pooideae</taxon>
        <taxon>Poodae</taxon>
        <taxon>Poeae</taxon>
        <taxon>Poeae Chloroplast Group 2 (Poeae type)</taxon>
        <taxon>Loliodinae</taxon>
        <taxon>Loliinae</taxon>
        <taxon>Lolium</taxon>
    </lineage>
</organism>
<keyword evidence="2" id="KW-1185">Reference proteome</keyword>
<protein>
    <submittedName>
        <fullName evidence="1">Uncharacterized protein</fullName>
    </submittedName>
</protein>
<sequence length="184" mass="20739">MELAIEECGALDHINGEASADPDPDWRTVDLILKRWIYDTISSELTGMIMDSSRTAQSSAEVEYRVVAHVVAESCWIHNLLQELHRPIVRLIVVYCDNVFAVYLSVNPVQHLQTKHIEIDIHFVRDKVQIGEVWVLHIPTASQYADIFTNGLPSAAFVEFRSSLTVHEPPANTEGHSLKTRPPS</sequence>
<dbReference type="EMBL" id="JAUUTY010000004">
    <property type="protein sequence ID" value="KAK1643279.1"/>
    <property type="molecule type" value="Genomic_DNA"/>
</dbReference>
<comment type="caution">
    <text evidence="1">The sequence shown here is derived from an EMBL/GenBank/DDBJ whole genome shotgun (WGS) entry which is preliminary data.</text>
</comment>
<gene>
    <name evidence="1" type="ORF">QYE76_061084</name>
</gene>
<evidence type="ECO:0000313" key="1">
    <source>
        <dbReference type="EMBL" id="KAK1643279.1"/>
    </source>
</evidence>